<evidence type="ECO:0000313" key="1">
    <source>
        <dbReference type="EMBL" id="NVP58713.1"/>
    </source>
</evidence>
<keyword evidence="2" id="KW-1185">Reference proteome</keyword>
<accession>A0ABX2QQ73</accession>
<dbReference type="RefSeq" id="WP_176952602.1">
    <property type="nucleotide sequence ID" value="NZ_JABXYK010000037.1"/>
</dbReference>
<reference evidence="1 2" key="1">
    <citation type="submission" date="2020-06" db="EMBL/GenBank/DDBJ databases">
        <title>Rhizobium sp.nov. isolated from the tomato plant.</title>
        <authorList>
            <person name="Thin K.K."/>
            <person name="Zhang X."/>
            <person name="He S."/>
        </authorList>
    </citation>
    <scope>NUCLEOTIDE SEQUENCE [LARGE SCALE GENOMIC DNA]</scope>
    <source>
        <strain evidence="1 2">DBTS2</strain>
    </source>
</reference>
<evidence type="ECO:0000313" key="2">
    <source>
        <dbReference type="Proteomes" id="UP000659172"/>
    </source>
</evidence>
<dbReference type="Proteomes" id="UP000659172">
    <property type="component" value="Unassembled WGS sequence"/>
</dbReference>
<organism evidence="1 2">
    <name type="scientific">Mycoplana rhizolycopersici</name>
    <dbReference type="NCBI Taxonomy" id="2746702"/>
    <lineage>
        <taxon>Bacteria</taxon>
        <taxon>Pseudomonadati</taxon>
        <taxon>Pseudomonadota</taxon>
        <taxon>Alphaproteobacteria</taxon>
        <taxon>Hyphomicrobiales</taxon>
        <taxon>Rhizobiaceae</taxon>
        <taxon>Mycoplana</taxon>
    </lineage>
</organism>
<dbReference type="EMBL" id="JABXYK010000037">
    <property type="protein sequence ID" value="NVP58713.1"/>
    <property type="molecule type" value="Genomic_DNA"/>
</dbReference>
<protein>
    <recommendedName>
        <fullName evidence="3">TolB-like protein</fullName>
    </recommendedName>
</protein>
<evidence type="ECO:0008006" key="3">
    <source>
        <dbReference type="Google" id="ProtNLM"/>
    </source>
</evidence>
<proteinExistence type="predicted"/>
<comment type="caution">
    <text evidence="1">The sequence shown here is derived from an EMBL/GenBank/DDBJ whole genome shotgun (WGS) entry which is preliminary data.</text>
</comment>
<gene>
    <name evidence="1" type="ORF">HV823_26170</name>
</gene>
<sequence>MAIASAAHQNTTNAPLPSDSEIRGQLDRILASKFFDAKGRSRLFLEYIVEECLEGRSHLIKGYSIGLEVFGRTANFDAQNDPVVRIEAGKLRRSLERYFLLDGQRDRILITIPKGGYVPVFNWSPTGGRDADPGALEDLPNSPPWWRAKRLAVGICLAALLGGSGVVVRDVYRSFESKLEREAEADRQTIVVIPFEDITQSRHGTALAKGVTDEVVELLSKLPNLTVIVAQHNKPSVADGDVYSRGYRFEGRLRLQDRRARLSTRLLTSDGSVAWTSIDDVNLTTGDQIALQAKLALSILSRLASGSRIVKIEQ</sequence>
<name>A0ABX2QQ73_9HYPH</name>